<name>A3U9N0_CROAH</name>
<evidence type="ECO:0000256" key="1">
    <source>
        <dbReference type="SAM" id="MobiDB-lite"/>
    </source>
</evidence>
<keyword evidence="3" id="KW-1185">Reference proteome</keyword>
<dbReference type="Proteomes" id="UP000002297">
    <property type="component" value="Chromosome"/>
</dbReference>
<keyword evidence="2" id="KW-0675">Receptor</keyword>
<protein>
    <submittedName>
        <fullName evidence="2">Putative TonB-dependent outer membrane receptor protein</fullName>
    </submittedName>
</protein>
<reference evidence="2 3" key="1">
    <citation type="journal article" date="2010" name="J. Bacteriol.">
        <title>The complete genome sequence of Croceibacter atlanticus HTCC2559T.</title>
        <authorList>
            <person name="Oh H.M."/>
            <person name="Kang I."/>
            <person name="Ferriera S."/>
            <person name="Giovannoni S.J."/>
            <person name="Cho J.C."/>
        </authorList>
    </citation>
    <scope>NUCLEOTIDE SEQUENCE [LARGE SCALE GENOMIC DNA]</scope>
    <source>
        <strain evidence="3">ATCC BAA-628 / HTCC2559 / KCTC 12090</strain>
    </source>
</reference>
<dbReference type="Gene3D" id="2.60.40.1120">
    <property type="entry name" value="Carboxypeptidase-like, regulatory domain"/>
    <property type="match status" value="1"/>
</dbReference>
<dbReference type="Pfam" id="PF13715">
    <property type="entry name" value="CarbopepD_reg_2"/>
    <property type="match status" value="1"/>
</dbReference>
<dbReference type="EMBL" id="CP002046">
    <property type="protein sequence ID" value="EAP86516.1"/>
    <property type="molecule type" value="Genomic_DNA"/>
</dbReference>
<feature type="compositionally biased region" description="Basic and acidic residues" evidence="1">
    <location>
        <begin position="265"/>
        <end position="287"/>
    </location>
</feature>
<dbReference type="FunFam" id="2.60.40.1120:FF:000003">
    <property type="entry name" value="Outer membrane protein Omp121"/>
    <property type="match status" value="1"/>
</dbReference>
<proteinExistence type="predicted"/>
<gene>
    <name evidence="2" type="ordered locus">CA2559_10788</name>
</gene>
<evidence type="ECO:0000313" key="2">
    <source>
        <dbReference type="EMBL" id="EAP86516.1"/>
    </source>
</evidence>
<dbReference type="InterPro" id="IPR008969">
    <property type="entry name" value="CarboxyPept-like_regulatory"/>
</dbReference>
<evidence type="ECO:0000313" key="3">
    <source>
        <dbReference type="Proteomes" id="UP000002297"/>
    </source>
</evidence>
<dbReference type="HOGENOM" id="CLU_074777_0_0_10"/>
<sequence>MTPKFKISIPEPCHEDWSKMTPTEKGRHCKACSKEVIDFTHFSNEALHKRITQGESLCGRFLPHQLDTPLTIERKKNSISFSKIAATLALPLSVISTNISNAQESKSKTEQTINTSKTYTSLGIGMQHRPLKPLTSTLSGTVTDESGLPLPGVNIIVKGTTRGTQTDFDGNYSISALKDEILVFSYLGFETIEKSIKSNTTTLNVELGAGDFLGEIVVFAGYVTYEEENEYKIDPEFLEEQRAHRAKLKKARENRVRFMTRKAKERKEARQLKRAKRKEERQKNRDS</sequence>
<dbReference type="STRING" id="216432.CA2559_10788"/>
<accession>A3U9N0</accession>
<dbReference type="SUPFAM" id="SSF49464">
    <property type="entry name" value="Carboxypeptidase regulatory domain-like"/>
    <property type="match status" value="1"/>
</dbReference>
<dbReference type="OrthoDB" id="7432683at2"/>
<dbReference type="RefSeq" id="WP_013187897.1">
    <property type="nucleotide sequence ID" value="NC_014230.1"/>
</dbReference>
<dbReference type="GeneID" id="89454509"/>
<dbReference type="KEGG" id="cat:CA2559_10788"/>
<organism evidence="2 3">
    <name type="scientific">Croceibacter atlanticus (strain ATCC BAA-628 / JCM 21780 / CIP 108009 / IAM 15332 / KCTC 12090 / HTCC2559)</name>
    <dbReference type="NCBI Taxonomy" id="216432"/>
    <lineage>
        <taxon>Bacteria</taxon>
        <taxon>Pseudomonadati</taxon>
        <taxon>Bacteroidota</taxon>
        <taxon>Flavobacteriia</taxon>
        <taxon>Flavobacteriales</taxon>
        <taxon>Flavobacteriaceae</taxon>
        <taxon>Croceibacter</taxon>
    </lineage>
</organism>
<dbReference type="eggNOG" id="COG1629">
    <property type="taxonomic scope" value="Bacteria"/>
</dbReference>
<feature type="region of interest" description="Disordered" evidence="1">
    <location>
        <begin position="260"/>
        <end position="287"/>
    </location>
</feature>
<dbReference type="AlphaFoldDB" id="A3U9N0"/>